<feature type="coiled-coil region" evidence="1">
    <location>
        <begin position="243"/>
        <end position="270"/>
    </location>
</feature>
<comment type="caution">
    <text evidence="2">The sequence shown here is derived from an EMBL/GenBank/DDBJ whole genome shotgun (WGS) entry which is preliminary data.</text>
</comment>
<evidence type="ECO:0000313" key="2">
    <source>
        <dbReference type="EMBL" id="CAG9322729.1"/>
    </source>
</evidence>
<dbReference type="AlphaFoldDB" id="A0AAU9JGR3"/>
<dbReference type="EMBL" id="CAJZBQ010000032">
    <property type="protein sequence ID" value="CAG9322729.1"/>
    <property type="molecule type" value="Genomic_DNA"/>
</dbReference>
<evidence type="ECO:0000256" key="1">
    <source>
        <dbReference type="SAM" id="Coils"/>
    </source>
</evidence>
<sequence length="652" mass="74533">MAELHTRRRQTFEENFTQNESFLNSLPQLAQAPQVTFDLNVDGLRQFLNEMSSTVNQHSKFLKSLFKELNIKVPNGDIFQILQSLSSSIPRDFGGSLSNLNNWQDGLASTSSGLQGISLQLSNLINFKQEITTKFNNLQEKLETKASHEEVETVLRKTKVLLDEKASKEEMKARLQDIERIIKVTEDKLSLRINELEKKFQELEINTLWKLKDCEELLKVRVNEKFVWDAINSVEGKIKREIFNESQGRLEKLEADLRSLGKEMGRIQEDEARKDKEIKAKIHEINEQFDLKAGKIEHNQLAQLIKNLASELDALKAKQTNEYDEKLKNLEKDIEKLMNSQYNSIIEELSERVKKLEEAITELLNRPPVQPQIISVEKVERSRNPSIDRDLLSQLVADIEALKILINTKADKDIIQELQSMQKQHPVIVSQPSGDINELWKFREKAMQNFKDINDRFEKIIKKLELKGIKKQILTKADDEATKRSLRTLEETVERHEQAFVGIQRQLEALQKALAKLFSMFNEFSVQSGSALISRKTFAPLTCLSCGRGDTQYLPPLPQVQGADGRMYQADTQILKNVTLSASMTDLPKMDPDSLYQETSSPIPSGAQGMTQTIPLKGSMRSTLSVVIGKEQKVAFRSDKSRNRPQSARITN</sequence>
<feature type="coiled-coil region" evidence="1">
    <location>
        <begin position="447"/>
        <end position="513"/>
    </location>
</feature>
<feature type="coiled-coil region" evidence="1">
    <location>
        <begin position="161"/>
        <end position="206"/>
    </location>
</feature>
<evidence type="ECO:0000313" key="3">
    <source>
        <dbReference type="Proteomes" id="UP001162131"/>
    </source>
</evidence>
<reference evidence="2" key="1">
    <citation type="submission" date="2021-09" db="EMBL/GenBank/DDBJ databases">
        <authorList>
            <consortium name="AG Swart"/>
            <person name="Singh M."/>
            <person name="Singh A."/>
            <person name="Seah K."/>
            <person name="Emmerich C."/>
        </authorList>
    </citation>
    <scope>NUCLEOTIDE SEQUENCE</scope>
    <source>
        <strain evidence="2">ATCC30299</strain>
    </source>
</reference>
<organism evidence="2 3">
    <name type="scientific">Blepharisma stoltei</name>
    <dbReference type="NCBI Taxonomy" id="1481888"/>
    <lineage>
        <taxon>Eukaryota</taxon>
        <taxon>Sar</taxon>
        <taxon>Alveolata</taxon>
        <taxon>Ciliophora</taxon>
        <taxon>Postciliodesmatophora</taxon>
        <taxon>Heterotrichea</taxon>
        <taxon>Heterotrichida</taxon>
        <taxon>Blepharismidae</taxon>
        <taxon>Blepharisma</taxon>
    </lineage>
</organism>
<dbReference type="Proteomes" id="UP001162131">
    <property type="component" value="Unassembled WGS sequence"/>
</dbReference>
<feature type="coiled-coil region" evidence="1">
    <location>
        <begin position="298"/>
        <end position="366"/>
    </location>
</feature>
<keyword evidence="1" id="KW-0175">Coiled coil</keyword>
<accession>A0AAU9JGR3</accession>
<name>A0AAU9JGR3_9CILI</name>
<keyword evidence="3" id="KW-1185">Reference proteome</keyword>
<gene>
    <name evidence="2" type="ORF">BSTOLATCC_MIC31845</name>
</gene>
<protein>
    <submittedName>
        <fullName evidence="2">Uncharacterized protein</fullName>
    </submittedName>
</protein>
<proteinExistence type="predicted"/>